<dbReference type="Gene3D" id="3.30.300.210">
    <property type="entry name" value="Nutrient germinant receptor protein C, domain 3"/>
    <property type="match status" value="1"/>
</dbReference>
<sequence>MKRLPLVFVLILSLLFQGCWDKVEIDERAFVGGIFIDAVGEEGSKESKEVKPFYEEDMDGTLKVIFTLANPGEVLKGGEKGYVTVEAEAETIPDAIRKIGIRLNRTPFFAHTKVVVLSDKVLKNERIFKEIIDFLERDPDINASVNIMMLEGDIEKLTKIKPKLDIYLVTYIQGVFRNASNLSYIVPVKLLDFISNLNSGNKAIMPVITIKEDEIEIKNIALIKDNKLYKQVDEKYLRAFQFLNDKLKGGRKFVNYKGIDISYFIQDNYRDIYVEDDNGKLKFTIKAELEGYLENESFSKEDIDKKILDDIESILSKSFELEMMETIKYFQDDIEADYLGLEDYTRKNYYKVYKKYKDNWDEAFKEAEFRVEVKAFIRRIGSKR</sequence>
<evidence type="ECO:0000259" key="8">
    <source>
        <dbReference type="Pfam" id="PF05504"/>
    </source>
</evidence>
<dbReference type="GO" id="GO:0009847">
    <property type="term" value="P:spore germination"/>
    <property type="evidence" value="ECO:0007669"/>
    <property type="project" value="InterPro"/>
</dbReference>
<dbReference type="PROSITE" id="PS51257">
    <property type="entry name" value="PROKAR_LIPOPROTEIN"/>
    <property type="match status" value="1"/>
</dbReference>
<dbReference type="InterPro" id="IPR008844">
    <property type="entry name" value="Spore_GerAC-like"/>
</dbReference>
<dbReference type="GO" id="GO:0016020">
    <property type="term" value="C:membrane"/>
    <property type="evidence" value="ECO:0007669"/>
    <property type="project" value="UniProtKB-SubCell"/>
</dbReference>
<comment type="subcellular location">
    <subcellularLocation>
        <location evidence="1">Membrane</location>
        <topology evidence="1">Lipid-anchor</topology>
    </subcellularLocation>
</comment>
<keyword evidence="11" id="KW-1185">Reference proteome</keyword>
<gene>
    <name evidence="10" type="ORF">SAMN02746091_00724</name>
</gene>
<keyword evidence="7" id="KW-0449">Lipoprotein</keyword>
<proteinExistence type="inferred from homology"/>
<protein>
    <submittedName>
        <fullName evidence="10">Germination protein, Ger(X)C family</fullName>
    </submittedName>
</protein>
<dbReference type="NCBIfam" id="TIGR02887">
    <property type="entry name" value="spore_ger_x_C"/>
    <property type="match status" value="1"/>
</dbReference>
<dbReference type="EMBL" id="FQVG01000008">
    <property type="protein sequence ID" value="SHE58945.1"/>
    <property type="molecule type" value="Genomic_DNA"/>
</dbReference>
<dbReference type="AlphaFoldDB" id="A0A1M4UQJ2"/>
<evidence type="ECO:0000256" key="7">
    <source>
        <dbReference type="ARBA" id="ARBA00023288"/>
    </source>
</evidence>
<evidence type="ECO:0000256" key="2">
    <source>
        <dbReference type="ARBA" id="ARBA00007886"/>
    </source>
</evidence>
<keyword evidence="6" id="KW-0564">Palmitate</keyword>
<feature type="domain" description="Spore germination protein N-terminal" evidence="9">
    <location>
        <begin position="21"/>
        <end position="210"/>
    </location>
</feature>
<dbReference type="PANTHER" id="PTHR35789:SF1">
    <property type="entry name" value="SPORE GERMINATION PROTEIN B3"/>
    <property type="match status" value="1"/>
</dbReference>
<evidence type="ECO:0000256" key="5">
    <source>
        <dbReference type="ARBA" id="ARBA00023136"/>
    </source>
</evidence>
<dbReference type="Proteomes" id="UP000184423">
    <property type="component" value="Unassembled WGS sequence"/>
</dbReference>
<feature type="domain" description="Spore germination GerAC-like C-terminal" evidence="8">
    <location>
        <begin position="219"/>
        <end position="381"/>
    </location>
</feature>
<keyword evidence="4" id="KW-0732">Signal</keyword>
<dbReference type="Pfam" id="PF05504">
    <property type="entry name" value="Spore_GerAC"/>
    <property type="match status" value="1"/>
</dbReference>
<evidence type="ECO:0000256" key="3">
    <source>
        <dbReference type="ARBA" id="ARBA00022544"/>
    </source>
</evidence>
<evidence type="ECO:0000256" key="1">
    <source>
        <dbReference type="ARBA" id="ARBA00004635"/>
    </source>
</evidence>
<evidence type="ECO:0000259" key="9">
    <source>
        <dbReference type="Pfam" id="PF25198"/>
    </source>
</evidence>
<dbReference type="InterPro" id="IPR046953">
    <property type="entry name" value="Spore_GerAC-like_C"/>
</dbReference>
<reference evidence="11" key="1">
    <citation type="submission" date="2016-11" db="EMBL/GenBank/DDBJ databases">
        <authorList>
            <person name="Varghese N."/>
            <person name="Submissions S."/>
        </authorList>
    </citation>
    <scope>NUCLEOTIDE SEQUENCE [LARGE SCALE GENOMIC DNA]</scope>
    <source>
        <strain evidence="11">DSM 10124</strain>
    </source>
</reference>
<dbReference type="Pfam" id="PF25198">
    <property type="entry name" value="Spore_GerAC_N"/>
    <property type="match status" value="1"/>
</dbReference>
<keyword evidence="3" id="KW-0309">Germination</keyword>
<evidence type="ECO:0000256" key="4">
    <source>
        <dbReference type="ARBA" id="ARBA00022729"/>
    </source>
</evidence>
<evidence type="ECO:0000313" key="11">
    <source>
        <dbReference type="Proteomes" id="UP000184423"/>
    </source>
</evidence>
<accession>A0A1M4UQJ2</accession>
<name>A0A1M4UQJ2_9CLOT</name>
<evidence type="ECO:0000313" key="10">
    <source>
        <dbReference type="EMBL" id="SHE58945.1"/>
    </source>
</evidence>
<dbReference type="InterPro" id="IPR038501">
    <property type="entry name" value="Spore_GerAC_C_sf"/>
</dbReference>
<comment type="similarity">
    <text evidence="2">Belongs to the GerABKC lipoprotein family.</text>
</comment>
<organism evidence="10 11">
    <name type="scientific">Caloramator proteoclasticus DSM 10124</name>
    <dbReference type="NCBI Taxonomy" id="1121262"/>
    <lineage>
        <taxon>Bacteria</taxon>
        <taxon>Bacillati</taxon>
        <taxon>Bacillota</taxon>
        <taxon>Clostridia</taxon>
        <taxon>Eubacteriales</taxon>
        <taxon>Clostridiaceae</taxon>
        <taxon>Caloramator</taxon>
    </lineage>
</organism>
<evidence type="ECO:0000256" key="6">
    <source>
        <dbReference type="ARBA" id="ARBA00023139"/>
    </source>
</evidence>
<dbReference type="PANTHER" id="PTHR35789">
    <property type="entry name" value="SPORE GERMINATION PROTEIN B3"/>
    <property type="match status" value="1"/>
</dbReference>
<keyword evidence="5" id="KW-0472">Membrane</keyword>
<dbReference type="RefSeq" id="WP_073247959.1">
    <property type="nucleotide sequence ID" value="NZ_FQVG01000008.1"/>
</dbReference>
<dbReference type="InterPro" id="IPR057336">
    <property type="entry name" value="GerAC_N"/>
</dbReference>